<evidence type="ECO:0008006" key="4">
    <source>
        <dbReference type="Google" id="ProtNLM"/>
    </source>
</evidence>
<organism evidence="2 3">
    <name type="scientific">Variovorax paradoxus</name>
    <dbReference type="NCBI Taxonomy" id="34073"/>
    <lineage>
        <taxon>Bacteria</taxon>
        <taxon>Pseudomonadati</taxon>
        <taxon>Pseudomonadota</taxon>
        <taxon>Betaproteobacteria</taxon>
        <taxon>Burkholderiales</taxon>
        <taxon>Comamonadaceae</taxon>
        <taxon>Variovorax</taxon>
    </lineage>
</organism>
<sequence length="233" mass="25079">MTTRVSSVTAIRDDSPREAAHASEQGGMVNTIGIVTGVLPGGIYSVQTERRQLLRCARAASCLLRPAVGDTVLVTGPDATRLYLTAVAEQADASASRIDVAGDMTLASERGAVTVESSTHIAMRGEQGLSLDAPHLRINAEDADCRVDRLQYQGQEAVTTVLSIRVIGRVYEAVMDRLVHLSKTAFRMTEDVEHLRAGRIDYEAAETARLHGKNTVVTAKEIVKVDATQIHMG</sequence>
<feature type="region of interest" description="Disordered" evidence="1">
    <location>
        <begin position="1"/>
        <end position="24"/>
    </location>
</feature>
<dbReference type="Proteomes" id="UP001224845">
    <property type="component" value="Unassembled WGS sequence"/>
</dbReference>
<gene>
    <name evidence="2" type="ORF">J2W39_001489</name>
</gene>
<comment type="caution">
    <text evidence="2">The sequence shown here is derived from an EMBL/GenBank/DDBJ whole genome shotgun (WGS) entry which is preliminary data.</text>
</comment>
<dbReference type="RefSeq" id="WP_307593082.1">
    <property type="nucleotide sequence ID" value="NZ_JAUSRV010000003.1"/>
</dbReference>
<dbReference type="AlphaFoldDB" id="A0AAW8ECM5"/>
<dbReference type="InterPro" id="IPR021927">
    <property type="entry name" value="DUF3540"/>
</dbReference>
<evidence type="ECO:0000256" key="1">
    <source>
        <dbReference type="SAM" id="MobiDB-lite"/>
    </source>
</evidence>
<reference evidence="2" key="1">
    <citation type="submission" date="2023-07" db="EMBL/GenBank/DDBJ databases">
        <title>Sorghum-associated microbial communities from plants grown in Nebraska, USA.</title>
        <authorList>
            <person name="Schachtman D."/>
        </authorList>
    </citation>
    <scope>NUCLEOTIDE SEQUENCE</scope>
    <source>
        <strain evidence="2">DS3315</strain>
    </source>
</reference>
<dbReference type="EMBL" id="JAUSRV010000003">
    <property type="protein sequence ID" value="MDP9970259.1"/>
    <property type="molecule type" value="Genomic_DNA"/>
</dbReference>
<evidence type="ECO:0000313" key="3">
    <source>
        <dbReference type="Proteomes" id="UP001224845"/>
    </source>
</evidence>
<accession>A0AAW8ECM5</accession>
<name>A0AAW8ECM5_VARPD</name>
<protein>
    <recommendedName>
        <fullName evidence="4">DUF3540 domain-containing protein</fullName>
    </recommendedName>
</protein>
<proteinExistence type="predicted"/>
<evidence type="ECO:0000313" key="2">
    <source>
        <dbReference type="EMBL" id="MDP9970259.1"/>
    </source>
</evidence>
<feature type="compositionally biased region" description="Basic and acidic residues" evidence="1">
    <location>
        <begin position="11"/>
        <end position="21"/>
    </location>
</feature>
<dbReference type="Pfam" id="PF12059">
    <property type="entry name" value="DUF3540"/>
    <property type="match status" value="1"/>
</dbReference>